<organism evidence="2 3">
    <name type="scientific">Seminavis robusta</name>
    <dbReference type="NCBI Taxonomy" id="568900"/>
    <lineage>
        <taxon>Eukaryota</taxon>
        <taxon>Sar</taxon>
        <taxon>Stramenopiles</taxon>
        <taxon>Ochrophyta</taxon>
        <taxon>Bacillariophyta</taxon>
        <taxon>Bacillariophyceae</taxon>
        <taxon>Bacillariophycidae</taxon>
        <taxon>Naviculales</taxon>
        <taxon>Naviculaceae</taxon>
        <taxon>Seminavis</taxon>
    </lineage>
</organism>
<reference evidence="2" key="1">
    <citation type="submission" date="2020-06" db="EMBL/GenBank/DDBJ databases">
        <authorList>
            <consortium name="Plant Systems Biology data submission"/>
        </authorList>
    </citation>
    <scope>NUCLEOTIDE SEQUENCE</scope>
    <source>
        <strain evidence="2">D6</strain>
    </source>
</reference>
<dbReference type="OrthoDB" id="49100at2759"/>
<protein>
    <submittedName>
        <fullName evidence="2">Uncharacterized protein</fullName>
    </submittedName>
</protein>
<dbReference type="Proteomes" id="UP001153069">
    <property type="component" value="Unassembled WGS sequence"/>
</dbReference>
<feature type="compositionally biased region" description="Pro residues" evidence="1">
    <location>
        <begin position="248"/>
        <end position="261"/>
    </location>
</feature>
<feature type="compositionally biased region" description="Basic residues" evidence="1">
    <location>
        <begin position="84"/>
        <end position="93"/>
    </location>
</feature>
<feature type="region of interest" description="Disordered" evidence="1">
    <location>
        <begin position="477"/>
        <end position="499"/>
    </location>
</feature>
<gene>
    <name evidence="2" type="ORF">SEMRO_71_G039290.2</name>
</gene>
<proteinExistence type="predicted"/>
<dbReference type="InterPro" id="IPR001579">
    <property type="entry name" value="Glyco_hydro_18_chit_AS"/>
</dbReference>
<feature type="region of interest" description="Disordered" evidence="1">
    <location>
        <begin position="172"/>
        <end position="261"/>
    </location>
</feature>
<sequence>MPRTSKSGAPADGAIDNLDTLDIDDMFADDGDALFDGLDLDLEPMGDIADMGNAAEAAAPTEPVKEEKAEPAPAPVPAADEPPKRRKTKRKLKATVLAGEEEDEAPTKKKRRAAKPGTTKKKTSKKEEVKAEVVVKAKSKTKITTPLPIARAASSSGPTSAIMTQGNVAAAGQFGGRQKRGQFALPLSRSKSDSQQKAKSKLAISKPPPSVLVSSASSTSLGEKKKNKKTSTTTATTTATTTQSTPVAPVPLVPEKPAPFAPPHPQATFCGLSASSGLFYPFMPALPPEPSLKNRKQYPVIDKIHASFSSYINATNVPKGNNNDTTVAETENIFQLMMDTLKDQIPAGGQTQSADFKKTAMSNAIYSLRKMVAGMEKGKLALDLFSVAALLKRQHDFLNQNLQNMDKWCKSNFTEQEYAATYGLSDPQKKQKETVAVESVFAGLKAPLVKVKIKFSGFKESKLNPPLFAILPKSVISGSSSAPEHSKEKKTTKKRKSSILDPSTVTNAVAVPTADKEDLWKTYMTQRPGKRRQLVADDVALTAKELEAACISSTIARCQAIERRHADLKSTVEKDDAPLIHTATMWQYIDKAGYFSAFTDESLKDTLRSVWSPEVKYSFQREITRSSTPKVVRAKREGQKSVFEGLQSLLVEVMSDDEGDSDDDDDSILDNDDNVDAVLDPSIQYNTKLVDLSGLTLDERAFTHLCKAGLLDEDACFSDFSEGGKPTTNADVNGDSSLEDVIQRMSDDLLRLSSANNARSSFLEAVAGAFNTRTKAKSQRAVEEAATLAKYQQLLKRRNDIKLKAALMPKSKDEYALPW</sequence>
<name>A0A9N8H5C2_9STRA</name>
<feature type="compositionally biased region" description="Low complexity" evidence="1">
    <location>
        <begin position="230"/>
        <end position="245"/>
    </location>
</feature>
<dbReference type="AlphaFoldDB" id="A0A9N8H5C2"/>
<dbReference type="GO" id="GO:0004553">
    <property type="term" value="F:hydrolase activity, hydrolyzing O-glycosyl compounds"/>
    <property type="evidence" value="ECO:0007669"/>
    <property type="project" value="InterPro"/>
</dbReference>
<dbReference type="GO" id="GO:0005975">
    <property type="term" value="P:carbohydrate metabolic process"/>
    <property type="evidence" value="ECO:0007669"/>
    <property type="project" value="InterPro"/>
</dbReference>
<feature type="compositionally biased region" description="Low complexity" evidence="1">
    <location>
        <begin position="211"/>
        <end position="221"/>
    </location>
</feature>
<feature type="region of interest" description="Disordered" evidence="1">
    <location>
        <begin position="44"/>
        <end position="133"/>
    </location>
</feature>
<dbReference type="PROSITE" id="PS01095">
    <property type="entry name" value="GH18_1"/>
    <property type="match status" value="1"/>
</dbReference>
<feature type="compositionally biased region" description="Basic residues" evidence="1">
    <location>
        <begin position="108"/>
        <end position="124"/>
    </location>
</feature>
<evidence type="ECO:0000313" key="3">
    <source>
        <dbReference type="Proteomes" id="UP001153069"/>
    </source>
</evidence>
<accession>A0A9N8H5C2</accession>
<dbReference type="EMBL" id="CAICTM010000070">
    <property type="protein sequence ID" value="CAB9499885.1"/>
    <property type="molecule type" value="Genomic_DNA"/>
</dbReference>
<evidence type="ECO:0000313" key="2">
    <source>
        <dbReference type="EMBL" id="CAB9499885.1"/>
    </source>
</evidence>
<evidence type="ECO:0000256" key="1">
    <source>
        <dbReference type="SAM" id="MobiDB-lite"/>
    </source>
</evidence>
<comment type="caution">
    <text evidence="2">The sequence shown here is derived from an EMBL/GenBank/DDBJ whole genome shotgun (WGS) entry which is preliminary data.</text>
</comment>
<keyword evidence="3" id="KW-1185">Reference proteome</keyword>